<protein>
    <recommendedName>
        <fullName evidence="6">Glycosyl hydrolase</fullName>
    </recommendedName>
</protein>
<dbReference type="PANTHER" id="PTHR31151:SF0">
    <property type="entry name" value="PROLINE-TRNA LIGASE (DUF1680)"/>
    <property type="match status" value="1"/>
</dbReference>
<comment type="caution">
    <text evidence="4">The sequence shown here is derived from an EMBL/GenBank/DDBJ whole genome shotgun (WGS) entry which is preliminary data.</text>
</comment>
<dbReference type="RefSeq" id="WP_101326496.1">
    <property type="nucleotide sequence ID" value="NZ_NQML01000057.1"/>
</dbReference>
<evidence type="ECO:0000313" key="4">
    <source>
        <dbReference type="EMBL" id="PKQ72640.1"/>
    </source>
</evidence>
<dbReference type="Proteomes" id="UP000233467">
    <property type="component" value="Unassembled WGS sequence"/>
</dbReference>
<dbReference type="Pfam" id="PF20736">
    <property type="entry name" value="Glyco_hydro127M"/>
    <property type="match status" value="1"/>
</dbReference>
<evidence type="ECO:0000313" key="5">
    <source>
        <dbReference type="Proteomes" id="UP000233467"/>
    </source>
</evidence>
<dbReference type="InterPro" id="IPR012878">
    <property type="entry name" value="Beta-AFase-like_GH127_cat"/>
</dbReference>
<dbReference type="PANTHER" id="PTHR31151">
    <property type="entry name" value="PROLINE-TRNA LIGASE (DUF1680)"/>
    <property type="match status" value="1"/>
</dbReference>
<organism evidence="4 5">
    <name type="scientific">Aeromonas sobria</name>
    <dbReference type="NCBI Taxonomy" id="646"/>
    <lineage>
        <taxon>Bacteria</taxon>
        <taxon>Pseudomonadati</taxon>
        <taxon>Pseudomonadota</taxon>
        <taxon>Gammaproteobacteria</taxon>
        <taxon>Aeromonadales</taxon>
        <taxon>Aeromonadaceae</taxon>
        <taxon>Aeromonas</taxon>
    </lineage>
</organism>
<dbReference type="AlphaFoldDB" id="A0A2N3INM4"/>
<dbReference type="GO" id="GO:0005975">
    <property type="term" value="P:carbohydrate metabolic process"/>
    <property type="evidence" value="ECO:0007669"/>
    <property type="project" value="InterPro"/>
</dbReference>
<accession>A0A2N3INM4</accession>
<feature type="region of interest" description="Disordered" evidence="1">
    <location>
        <begin position="543"/>
        <end position="563"/>
    </location>
</feature>
<dbReference type="Pfam" id="PF07944">
    <property type="entry name" value="Beta-AFase-like_GH127_cat"/>
    <property type="match status" value="1"/>
</dbReference>
<dbReference type="InterPro" id="IPR049046">
    <property type="entry name" value="Beta-AFase-like_GH127_middle"/>
</dbReference>
<dbReference type="InterPro" id="IPR008928">
    <property type="entry name" value="6-hairpin_glycosidase_sf"/>
</dbReference>
<proteinExistence type="predicted"/>
<evidence type="ECO:0000259" key="2">
    <source>
        <dbReference type="Pfam" id="PF07944"/>
    </source>
</evidence>
<dbReference type="SUPFAM" id="SSF48208">
    <property type="entry name" value="Six-hairpin glycosidases"/>
    <property type="match status" value="1"/>
</dbReference>
<sequence length="626" mass="71530">MIQPNAYSRVPLTQLRPLGWLRDQLAIQCAGMSGHLDQFWPDVQDSAWFGGASEGWERAPYWLDGAIPLAWFTGDEALQQRITGYVDYILTHQQEDGWLGPRDSNTVNPEAKESYDIWAQFLAVKMLIEYHAFTDDSRVEGAVERALRKMDAAINWTPLFDWGQARWFEAFIAIFWLHERRPEQWLLDLCVKLEAQGFNWQRFIAAWPCKEATPKGGWNFMSHVVNNAMAVKAYALVWKLTGEERDRQTPYDFIAQLDRYHGTAVGTFTGDECLAGKHPTRGTELCSAVEYMYSLEQLIAIYGDLGFADRLEKIAFNALPAYFSRDMWTHQYNQQVNQIACVVDPAMPWNTNHPDANTYGLMPHFGCCTSNYHQGLPKFAAHAWLQNEEELVAVSYVPLEFRTRFKGQSVSVRNESHYPFSDGVSLSLLCESGVEFALRLRIPSWSRHTTIRLNGEVVSSRACGDVVLRRTWQGTQRIDIQFDFQLQQESRHNGALVLSHGPLVYALPLEERWTRINEDKPHREPPHCDYEVTPSSPWNWAIDPGSAEARLGTPGPVPFSREQPPATLKVKAIHLPDWQSSVSCLAGEPPHSPVEARGEETDLTLIPFGCTHLRMTELPWYTRREK</sequence>
<feature type="domain" description="Non-reducing end beta-L-arabinofuranosidase-like GH127 catalytic" evidence="2">
    <location>
        <begin position="61"/>
        <end position="379"/>
    </location>
</feature>
<evidence type="ECO:0008006" key="6">
    <source>
        <dbReference type="Google" id="ProtNLM"/>
    </source>
</evidence>
<gene>
    <name evidence="4" type="ORF">CJP16_21325</name>
</gene>
<feature type="domain" description="Non-reducing end beta-L-arabinofuranosidase-like GH127 middle" evidence="3">
    <location>
        <begin position="396"/>
        <end position="483"/>
    </location>
</feature>
<name>A0A2N3INM4_AERSO</name>
<reference evidence="4 5" key="1">
    <citation type="journal article" date="2017" name="Front. Microbiol.">
        <title>Strong Genomic and Phenotypic Heterogeneity in the Aeromonas sobria Species Complex.</title>
        <authorList>
            <person name="Gauthier J."/>
            <person name="Vincent A.T."/>
            <person name="Charette S.J."/>
            <person name="Derome N."/>
        </authorList>
    </citation>
    <scope>NUCLEOTIDE SEQUENCE [LARGE SCALE GENOMIC DNA]</scope>
    <source>
        <strain evidence="4 5">TM18</strain>
    </source>
</reference>
<dbReference type="EMBL" id="NQMM01000059">
    <property type="protein sequence ID" value="PKQ72640.1"/>
    <property type="molecule type" value="Genomic_DNA"/>
</dbReference>
<evidence type="ECO:0000259" key="3">
    <source>
        <dbReference type="Pfam" id="PF20736"/>
    </source>
</evidence>
<evidence type="ECO:0000256" key="1">
    <source>
        <dbReference type="SAM" id="MobiDB-lite"/>
    </source>
</evidence>
<keyword evidence="5" id="KW-1185">Reference proteome</keyword>